<protein>
    <recommendedName>
        <fullName evidence="11">Arginine--tRNA ligase</fullName>
        <ecNumber evidence="11">6.1.1.19</ecNumber>
    </recommendedName>
    <alternativeName>
        <fullName evidence="11">Arginyl-tRNA synthetase</fullName>
        <shortName evidence="11">ArgRS</shortName>
    </alternativeName>
</protein>
<dbReference type="PANTHER" id="PTHR11956:SF5">
    <property type="entry name" value="ARGININE--TRNA LIGASE, CYTOPLASMIC"/>
    <property type="match status" value="1"/>
</dbReference>
<dbReference type="Gene3D" id="3.30.1360.70">
    <property type="entry name" value="Arginyl tRNA synthetase N-terminal domain"/>
    <property type="match status" value="1"/>
</dbReference>
<dbReference type="GO" id="GO:0005737">
    <property type="term" value="C:cytoplasm"/>
    <property type="evidence" value="ECO:0007669"/>
    <property type="project" value="UniProtKB-SubCell"/>
</dbReference>
<evidence type="ECO:0000313" key="16">
    <source>
        <dbReference type="Proteomes" id="UP000182841"/>
    </source>
</evidence>
<keyword evidence="7 11" id="KW-0067">ATP-binding</keyword>
<keyword evidence="8 11" id="KW-0648">Protein biosynthesis</keyword>
<comment type="similarity">
    <text evidence="2 11 12">Belongs to the class-I aminoacyl-tRNA synthetase family.</text>
</comment>
<evidence type="ECO:0000259" key="13">
    <source>
        <dbReference type="SMART" id="SM00836"/>
    </source>
</evidence>
<dbReference type="SMART" id="SM00836">
    <property type="entry name" value="DALR_1"/>
    <property type="match status" value="1"/>
</dbReference>
<dbReference type="SMART" id="SM01016">
    <property type="entry name" value="Arg_tRNA_synt_N"/>
    <property type="match status" value="1"/>
</dbReference>
<evidence type="ECO:0000256" key="9">
    <source>
        <dbReference type="ARBA" id="ARBA00023146"/>
    </source>
</evidence>
<reference evidence="16" key="1">
    <citation type="submission" date="2016-10" db="EMBL/GenBank/DDBJ databases">
        <authorList>
            <person name="Varghese N."/>
            <person name="Submissions S."/>
        </authorList>
    </citation>
    <scope>NUCLEOTIDE SEQUENCE [LARGE SCALE GENOMIC DNA]</scope>
    <source>
        <strain evidence="16">CGMCC 4.6825</strain>
    </source>
</reference>
<gene>
    <name evidence="11" type="primary">argS</name>
    <name evidence="15" type="ORF">SAMN05421870_1243</name>
</gene>
<dbReference type="InterPro" id="IPR005148">
    <property type="entry name" value="Arg-tRNA-synth_N"/>
</dbReference>
<keyword evidence="5 11" id="KW-0436">Ligase</keyword>
<dbReference type="InterPro" id="IPR009080">
    <property type="entry name" value="tRNAsynth_Ia_anticodon-bd"/>
</dbReference>
<dbReference type="Gene3D" id="3.40.50.620">
    <property type="entry name" value="HUPs"/>
    <property type="match status" value="1"/>
</dbReference>
<comment type="catalytic activity">
    <reaction evidence="10 11">
        <text>tRNA(Arg) + L-arginine + ATP = L-arginyl-tRNA(Arg) + AMP + diphosphate</text>
        <dbReference type="Rhea" id="RHEA:20301"/>
        <dbReference type="Rhea" id="RHEA-COMP:9658"/>
        <dbReference type="Rhea" id="RHEA-COMP:9673"/>
        <dbReference type="ChEBI" id="CHEBI:30616"/>
        <dbReference type="ChEBI" id="CHEBI:32682"/>
        <dbReference type="ChEBI" id="CHEBI:33019"/>
        <dbReference type="ChEBI" id="CHEBI:78442"/>
        <dbReference type="ChEBI" id="CHEBI:78513"/>
        <dbReference type="ChEBI" id="CHEBI:456215"/>
        <dbReference type="EC" id="6.1.1.19"/>
    </reaction>
</comment>
<dbReference type="FunFam" id="3.40.50.620:FF:000030">
    <property type="entry name" value="Arginine--tRNA ligase"/>
    <property type="match status" value="1"/>
</dbReference>
<dbReference type="HAMAP" id="MF_00123">
    <property type="entry name" value="Arg_tRNA_synth"/>
    <property type="match status" value="1"/>
</dbReference>
<dbReference type="GO" id="GO:0006420">
    <property type="term" value="P:arginyl-tRNA aminoacylation"/>
    <property type="evidence" value="ECO:0007669"/>
    <property type="project" value="UniProtKB-UniRule"/>
</dbReference>
<feature type="domain" description="Arginyl tRNA synthetase N-terminal" evidence="14">
    <location>
        <begin position="9"/>
        <end position="89"/>
    </location>
</feature>
<dbReference type="Pfam" id="PF03485">
    <property type="entry name" value="Arg_tRNA_synt_N"/>
    <property type="match status" value="1"/>
</dbReference>
<dbReference type="PROSITE" id="PS00178">
    <property type="entry name" value="AA_TRNA_LIGASE_I"/>
    <property type="match status" value="1"/>
</dbReference>
<evidence type="ECO:0000256" key="1">
    <source>
        <dbReference type="ARBA" id="ARBA00004496"/>
    </source>
</evidence>
<dbReference type="SUPFAM" id="SSF55190">
    <property type="entry name" value="Arginyl-tRNA synthetase (ArgRS), N-terminal 'additional' domain"/>
    <property type="match status" value="1"/>
</dbReference>
<dbReference type="EMBL" id="FOGO01000024">
    <property type="protein sequence ID" value="SES38459.1"/>
    <property type="molecule type" value="Genomic_DNA"/>
</dbReference>
<dbReference type="Proteomes" id="UP000182841">
    <property type="component" value="Unassembled WGS sequence"/>
</dbReference>
<evidence type="ECO:0000256" key="5">
    <source>
        <dbReference type="ARBA" id="ARBA00022598"/>
    </source>
</evidence>
<dbReference type="STRING" id="943816.AN217_27330"/>
<dbReference type="OrthoDB" id="9803211at2"/>
<dbReference type="NCBIfam" id="TIGR00456">
    <property type="entry name" value="argS"/>
    <property type="match status" value="1"/>
</dbReference>
<dbReference type="PANTHER" id="PTHR11956">
    <property type="entry name" value="ARGINYL-TRNA SYNTHETASE"/>
    <property type="match status" value="1"/>
</dbReference>
<dbReference type="FunFam" id="1.10.730.10:FF:000008">
    <property type="entry name" value="Arginine--tRNA ligase"/>
    <property type="match status" value="1"/>
</dbReference>
<accession>A0A1H9WXA3</accession>
<keyword evidence="6 11" id="KW-0547">Nucleotide-binding</keyword>
<evidence type="ECO:0000256" key="10">
    <source>
        <dbReference type="ARBA" id="ARBA00049339"/>
    </source>
</evidence>
<evidence type="ECO:0000259" key="14">
    <source>
        <dbReference type="SMART" id="SM01016"/>
    </source>
</evidence>
<dbReference type="AlphaFoldDB" id="A0A1H9WXA3"/>
<dbReference type="InterPro" id="IPR001412">
    <property type="entry name" value="aa-tRNA-synth_I_CS"/>
</dbReference>
<evidence type="ECO:0000256" key="3">
    <source>
        <dbReference type="ARBA" id="ARBA00011245"/>
    </source>
</evidence>
<evidence type="ECO:0000256" key="8">
    <source>
        <dbReference type="ARBA" id="ARBA00022917"/>
    </source>
</evidence>
<dbReference type="InterPro" id="IPR008909">
    <property type="entry name" value="DALR_anticod-bd"/>
</dbReference>
<dbReference type="GO" id="GO:0005524">
    <property type="term" value="F:ATP binding"/>
    <property type="evidence" value="ECO:0007669"/>
    <property type="project" value="UniProtKB-UniRule"/>
</dbReference>
<evidence type="ECO:0000256" key="2">
    <source>
        <dbReference type="ARBA" id="ARBA00005594"/>
    </source>
</evidence>
<evidence type="ECO:0000256" key="6">
    <source>
        <dbReference type="ARBA" id="ARBA00022741"/>
    </source>
</evidence>
<feature type="short sequence motif" description="'HIGH' region" evidence="11">
    <location>
        <begin position="125"/>
        <end position="135"/>
    </location>
</feature>
<dbReference type="InterPro" id="IPR001278">
    <property type="entry name" value="Arg-tRNA-ligase"/>
</dbReference>
<evidence type="ECO:0000313" key="15">
    <source>
        <dbReference type="EMBL" id="SES38459.1"/>
    </source>
</evidence>
<dbReference type="CDD" id="cd07956">
    <property type="entry name" value="Anticodon_Ia_Arg"/>
    <property type="match status" value="1"/>
</dbReference>
<dbReference type="Gene3D" id="1.10.730.10">
    <property type="entry name" value="Isoleucyl-tRNA Synthetase, Domain 1"/>
    <property type="match status" value="1"/>
</dbReference>
<keyword evidence="9 11" id="KW-0030">Aminoacyl-tRNA synthetase</keyword>
<evidence type="ECO:0000256" key="7">
    <source>
        <dbReference type="ARBA" id="ARBA00022840"/>
    </source>
</evidence>
<dbReference type="CDD" id="cd00671">
    <property type="entry name" value="ArgRS_core"/>
    <property type="match status" value="1"/>
</dbReference>
<dbReference type="PRINTS" id="PR01038">
    <property type="entry name" value="TRNASYNTHARG"/>
</dbReference>
<organism evidence="15 16">
    <name type="scientific">Streptomyces qinglanensis</name>
    <dbReference type="NCBI Taxonomy" id="943816"/>
    <lineage>
        <taxon>Bacteria</taxon>
        <taxon>Bacillati</taxon>
        <taxon>Actinomycetota</taxon>
        <taxon>Actinomycetes</taxon>
        <taxon>Kitasatosporales</taxon>
        <taxon>Streptomycetaceae</taxon>
        <taxon>Streptomyces</taxon>
    </lineage>
</organism>
<dbReference type="EC" id="6.1.1.19" evidence="11"/>
<dbReference type="SUPFAM" id="SSF52374">
    <property type="entry name" value="Nucleotidylyl transferase"/>
    <property type="match status" value="1"/>
</dbReference>
<sequence length="589" mass="64763">MATVPSLAATVHQRVSDALSAALPEAASADPLLRRSDRADFQANGMLALAKQLKGNPRELAGKVTEALPANDEIASIEVSGPGFLNITVADEAIMDNLAARRQDPRLGVPYKDDPGTTVIDYSQPNVAKEMHVGHLRSTVIGDAVVQLLEHRGEKVIRRHHIGDWGTNFGMLIQYLIEHPHELDHASDTAGAKDAGEAAMARLNRLYKSSRALFDSDEAFKARARDRVPALQSGDPDTLALWHKIVDESKTYFQGVYDELDVEIRDTDIVGESAYNDALQEVVEELEESGVAVRSEGALCVFFEDVKGPDGTPTPLIVQKSNGGFGYAATDLAAIRNRVGELKADTLLYVVDARQSLHFRMVFETARRAGWLPEDTARQLPFGTVLGKDGKPFKTREGETVRLVDLLDEAVERAAAVVREKADDGVTEDEIRARAEQVGIGAVKYADLSNSMTRDYVFDLDRMVSLQGDTSVYLQYAYARVRSIFRKAGALRPVPHPELELAPAERALALHLDAFGDTLVTAADEYEPHKVTAYLYELATLYSRFFENCPVLKADTTEQAENRLFLCDLTAEVLHQGLALLGIRTPERL</sequence>
<comment type="subcellular location">
    <subcellularLocation>
        <location evidence="1 11">Cytoplasm</location>
    </subcellularLocation>
</comment>
<dbReference type="SUPFAM" id="SSF47323">
    <property type="entry name" value="Anticodon-binding domain of a subclass of class I aminoacyl-tRNA synthetases"/>
    <property type="match status" value="1"/>
</dbReference>
<dbReference type="InterPro" id="IPR036695">
    <property type="entry name" value="Arg-tRNA-synth_N_sf"/>
</dbReference>
<name>A0A1H9WXA3_9ACTN</name>
<dbReference type="Pfam" id="PF05746">
    <property type="entry name" value="DALR_1"/>
    <property type="match status" value="1"/>
</dbReference>
<keyword evidence="16" id="KW-1185">Reference proteome</keyword>
<evidence type="ECO:0000256" key="11">
    <source>
        <dbReference type="HAMAP-Rule" id="MF_00123"/>
    </source>
</evidence>
<dbReference type="InterPro" id="IPR014729">
    <property type="entry name" value="Rossmann-like_a/b/a_fold"/>
</dbReference>
<dbReference type="Pfam" id="PF00750">
    <property type="entry name" value="tRNA-synt_1d"/>
    <property type="match status" value="1"/>
</dbReference>
<proteinExistence type="inferred from homology"/>
<dbReference type="InterPro" id="IPR035684">
    <property type="entry name" value="ArgRS_core"/>
</dbReference>
<evidence type="ECO:0000256" key="4">
    <source>
        <dbReference type="ARBA" id="ARBA00022490"/>
    </source>
</evidence>
<evidence type="ECO:0000256" key="12">
    <source>
        <dbReference type="RuleBase" id="RU363038"/>
    </source>
</evidence>
<feature type="domain" description="DALR anticodon binding" evidence="13">
    <location>
        <begin position="474"/>
        <end position="589"/>
    </location>
</feature>
<keyword evidence="4 11" id="KW-0963">Cytoplasm</keyword>
<dbReference type="RefSeq" id="WP_075003634.1">
    <property type="nucleotide sequence ID" value="NZ_FOGO01000024.1"/>
</dbReference>
<dbReference type="GO" id="GO:0004814">
    <property type="term" value="F:arginine-tRNA ligase activity"/>
    <property type="evidence" value="ECO:0007669"/>
    <property type="project" value="UniProtKB-UniRule"/>
</dbReference>
<comment type="subunit">
    <text evidence="3 11">Monomer.</text>
</comment>